<reference evidence="1 2" key="1">
    <citation type="submission" date="2023-08" db="EMBL/GenBank/DDBJ databases">
        <title>Implementing the SeqCode for naming new Mesorhizobium species isolated from Vachellia karroo root nodules.</title>
        <authorList>
            <person name="Van Lill M."/>
        </authorList>
    </citation>
    <scope>NUCLEOTIDE SEQUENCE [LARGE SCALE GENOMIC DNA]</scope>
    <source>
        <strain evidence="1 2">VK22B</strain>
    </source>
</reference>
<comment type="caution">
    <text evidence="1">The sequence shown here is derived from an EMBL/GenBank/DDBJ whole genome shotgun (WGS) entry which is preliminary data.</text>
</comment>
<accession>A0ABU4ZDP3</accession>
<evidence type="ECO:0000313" key="1">
    <source>
        <dbReference type="EMBL" id="MDX8496119.1"/>
    </source>
</evidence>
<dbReference type="PANTHER" id="PTHR36455">
    <property type="match status" value="1"/>
</dbReference>
<sequence>MIPIPSGMRVWLATGHTDMRKGFPGLALVVQETLKHDPHNGHLFVFRGRRGDLIKVLWHDGQGACLFSKKLERGRFIWPSPADGVVTITPAQLGYLLEGIDWRMPQKTWRPTATG</sequence>
<dbReference type="PANTHER" id="PTHR36455:SF1">
    <property type="entry name" value="BLR8292 PROTEIN"/>
    <property type="match status" value="1"/>
</dbReference>
<dbReference type="InterPro" id="IPR008878">
    <property type="entry name" value="Transposase_IS66_Orf2"/>
</dbReference>
<protein>
    <submittedName>
        <fullName evidence="1">IS66 family insertion sequence element accessory protein TnpB</fullName>
    </submittedName>
</protein>
<dbReference type="EMBL" id="JAVIJC010000051">
    <property type="protein sequence ID" value="MDX8496119.1"/>
    <property type="molecule type" value="Genomic_DNA"/>
</dbReference>
<dbReference type="Proteomes" id="UP001271249">
    <property type="component" value="Unassembled WGS sequence"/>
</dbReference>
<evidence type="ECO:0000313" key="2">
    <source>
        <dbReference type="Proteomes" id="UP001271249"/>
    </source>
</evidence>
<gene>
    <name evidence="1" type="primary">tnpB</name>
    <name evidence="1" type="ORF">RFN29_31825</name>
</gene>
<dbReference type="RefSeq" id="WP_320229830.1">
    <property type="nucleotide sequence ID" value="NZ_JAVIJC010000051.1"/>
</dbReference>
<keyword evidence="2" id="KW-1185">Reference proteome</keyword>
<proteinExistence type="predicted"/>
<name>A0ABU4ZDP3_9HYPH</name>
<dbReference type="Pfam" id="PF05717">
    <property type="entry name" value="TnpB_IS66"/>
    <property type="match status" value="1"/>
</dbReference>
<dbReference type="NCBIfam" id="NF033819">
    <property type="entry name" value="IS66_TnpB"/>
    <property type="match status" value="1"/>
</dbReference>
<organism evidence="1 2">
    <name type="scientific">Mesorhizobium captivum</name>
    <dbReference type="NCBI Taxonomy" id="3072319"/>
    <lineage>
        <taxon>Bacteria</taxon>
        <taxon>Pseudomonadati</taxon>
        <taxon>Pseudomonadota</taxon>
        <taxon>Alphaproteobacteria</taxon>
        <taxon>Hyphomicrobiales</taxon>
        <taxon>Phyllobacteriaceae</taxon>
        <taxon>Mesorhizobium</taxon>
    </lineage>
</organism>